<feature type="non-terminal residue" evidence="4">
    <location>
        <position position="1"/>
    </location>
</feature>
<dbReference type="EMBL" id="UINC01200057">
    <property type="protein sequence ID" value="SVE18768.1"/>
    <property type="molecule type" value="Genomic_DNA"/>
</dbReference>
<organism evidence="4">
    <name type="scientific">marine metagenome</name>
    <dbReference type="NCBI Taxonomy" id="408172"/>
    <lineage>
        <taxon>unclassified sequences</taxon>
        <taxon>metagenomes</taxon>
        <taxon>ecological metagenomes</taxon>
    </lineage>
</organism>
<dbReference type="Pfam" id="PF05345">
    <property type="entry name" value="He_PIG"/>
    <property type="match status" value="1"/>
</dbReference>
<dbReference type="SUPFAM" id="SSF49313">
    <property type="entry name" value="Cadherin-like"/>
    <property type="match status" value="1"/>
</dbReference>
<reference evidence="4" key="1">
    <citation type="submission" date="2018-05" db="EMBL/GenBank/DDBJ databases">
        <authorList>
            <person name="Lanie J.A."/>
            <person name="Ng W.-L."/>
            <person name="Kazmierczak K.M."/>
            <person name="Andrzejewski T.M."/>
            <person name="Davidsen T.M."/>
            <person name="Wayne K.J."/>
            <person name="Tettelin H."/>
            <person name="Glass J.I."/>
            <person name="Rusch D."/>
            <person name="Podicherti R."/>
            <person name="Tsui H.-C.T."/>
            <person name="Winkler M.E."/>
        </authorList>
    </citation>
    <scope>NUCLEOTIDE SEQUENCE</scope>
</reference>
<evidence type="ECO:0000256" key="2">
    <source>
        <dbReference type="ARBA" id="ARBA00023157"/>
    </source>
</evidence>
<dbReference type="GO" id="GO:0005509">
    <property type="term" value="F:calcium ion binding"/>
    <property type="evidence" value="ECO:0007669"/>
    <property type="project" value="InterPro"/>
</dbReference>
<keyword evidence="2" id="KW-1015">Disulfide bond</keyword>
<dbReference type="SUPFAM" id="SSF49899">
    <property type="entry name" value="Concanavalin A-like lectins/glucanases"/>
    <property type="match status" value="1"/>
</dbReference>
<accession>A0A383BH39</accession>
<evidence type="ECO:0000259" key="3">
    <source>
        <dbReference type="SMART" id="SM00560"/>
    </source>
</evidence>
<proteinExistence type="predicted"/>
<protein>
    <recommendedName>
        <fullName evidence="3">LamG-like jellyroll fold domain-containing protein</fullName>
    </recommendedName>
</protein>
<feature type="domain" description="LamG-like jellyroll fold" evidence="3">
    <location>
        <begin position="12"/>
        <end position="140"/>
    </location>
</feature>
<dbReference type="InterPro" id="IPR013320">
    <property type="entry name" value="ConA-like_dom_sf"/>
</dbReference>
<evidence type="ECO:0000313" key="4">
    <source>
        <dbReference type="EMBL" id="SVE18768.1"/>
    </source>
</evidence>
<dbReference type="InterPro" id="IPR015919">
    <property type="entry name" value="Cadherin-like_sf"/>
</dbReference>
<dbReference type="AlphaFoldDB" id="A0A383BH39"/>
<name>A0A383BH39_9ZZZZ</name>
<dbReference type="InterPro" id="IPR006558">
    <property type="entry name" value="LamG-like"/>
</dbReference>
<feature type="non-terminal residue" evidence="4">
    <location>
        <position position="246"/>
    </location>
</feature>
<dbReference type="Pfam" id="PF13385">
    <property type="entry name" value="Laminin_G_3"/>
    <property type="match status" value="1"/>
</dbReference>
<dbReference type="Gene3D" id="2.60.120.200">
    <property type="match status" value="1"/>
</dbReference>
<dbReference type="SMART" id="SM00560">
    <property type="entry name" value="LamGL"/>
    <property type="match status" value="1"/>
</dbReference>
<keyword evidence="1" id="KW-0732">Signal</keyword>
<gene>
    <name evidence="4" type="ORF">METZ01_LOCUS471622</name>
</gene>
<dbReference type="Gene3D" id="2.60.40.10">
    <property type="entry name" value="Immunoglobulins"/>
    <property type="match status" value="1"/>
</dbReference>
<evidence type="ECO:0000256" key="1">
    <source>
        <dbReference type="ARBA" id="ARBA00022729"/>
    </source>
</evidence>
<dbReference type="GO" id="GO:0016020">
    <property type="term" value="C:membrane"/>
    <property type="evidence" value="ECO:0007669"/>
    <property type="project" value="InterPro"/>
</dbReference>
<sequence length="246" mass="25779">TVLPLGGDITKATFTISTWFKKMHYGGWRTLTRGSNRHHHFMGNQNNNDFGVYANNNGNFRNAGFQIPAALSANSWHHFAGVSNATTNQSKLYLDGVYKGTADRATGDNIYAIGNYQGGGQRFAEYLDDFRVYGVALTDNDIAAIAAGDIDNAVPSILHTLSALKGPTGFTATGLPTGLSVNSSGLISGVTTAIGDHNVTITASNLAGTSTPQVLALSIRPNVPVIGDVNSSNVGGTSAGTNFKLI</sequence>
<dbReference type="InterPro" id="IPR013783">
    <property type="entry name" value="Ig-like_fold"/>
</dbReference>